<keyword evidence="3" id="KW-1185">Reference proteome</keyword>
<dbReference type="KEGG" id="tye:THEYE_A0290"/>
<feature type="compositionally biased region" description="Basic and acidic residues" evidence="1">
    <location>
        <begin position="1"/>
        <end position="14"/>
    </location>
</feature>
<dbReference type="EnsemblBacteria" id="ACI21633">
    <property type="protein sequence ID" value="ACI21633"/>
    <property type="gene ID" value="THEYE_A0290"/>
</dbReference>
<dbReference type="InParanoid" id="B5YIH9"/>
<name>B5YIH9_THEYD</name>
<evidence type="ECO:0000256" key="1">
    <source>
        <dbReference type="SAM" id="MobiDB-lite"/>
    </source>
</evidence>
<protein>
    <submittedName>
        <fullName evidence="2">Uncharacterized protein</fullName>
    </submittedName>
</protein>
<evidence type="ECO:0000313" key="3">
    <source>
        <dbReference type="Proteomes" id="UP000000718"/>
    </source>
</evidence>
<reference evidence="2 3" key="2">
    <citation type="journal article" date="2015" name="Genome Announc.">
        <title>Genome Sequence of the Sulfate-Reducing Thermophilic Bacterium Thermodesulfovibrio yellowstonii Strain DSM 11347T (Phylum Nitrospirae).</title>
        <authorList>
            <person name="Bhatnagar S."/>
            <person name="Badger J.H."/>
            <person name="Madupu R."/>
            <person name="Khouri H.M."/>
            <person name="O'Connor E.M."/>
            <person name="Robb F.T."/>
            <person name="Ward N.L."/>
            <person name="Eisen J.A."/>
        </authorList>
    </citation>
    <scope>NUCLEOTIDE SEQUENCE [LARGE SCALE GENOMIC DNA]</scope>
    <source>
        <strain evidence="3">ATCC 51303 / DSM 11347 / YP87</strain>
    </source>
</reference>
<sequence>MERQQNKKDMDKKIMTFSPRPYPSLPIFQGMGKGKVIEK</sequence>
<dbReference type="STRING" id="289376.THEYE_A0290"/>
<dbReference type="Proteomes" id="UP000000718">
    <property type="component" value="Chromosome"/>
</dbReference>
<dbReference type="AlphaFoldDB" id="B5YIH9"/>
<feature type="region of interest" description="Disordered" evidence="1">
    <location>
        <begin position="1"/>
        <end position="25"/>
    </location>
</feature>
<proteinExistence type="predicted"/>
<dbReference type="EMBL" id="CP001147">
    <property type="protein sequence ID" value="ACI21633.1"/>
    <property type="molecule type" value="Genomic_DNA"/>
</dbReference>
<dbReference type="HOGENOM" id="CLU_3318445_0_0_0"/>
<accession>B5YIH9</accession>
<gene>
    <name evidence="2" type="ordered locus">THEYE_A0290</name>
</gene>
<organism evidence="2 3">
    <name type="scientific">Thermodesulfovibrio yellowstonii (strain ATCC 51303 / DSM 11347 / YP87)</name>
    <dbReference type="NCBI Taxonomy" id="289376"/>
    <lineage>
        <taxon>Bacteria</taxon>
        <taxon>Pseudomonadati</taxon>
        <taxon>Nitrospirota</taxon>
        <taxon>Thermodesulfovibrionia</taxon>
        <taxon>Thermodesulfovibrionales</taxon>
        <taxon>Thermodesulfovibrionaceae</taxon>
        <taxon>Thermodesulfovibrio</taxon>
    </lineage>
</organism>
<evidence type="ECO:0000313" key="2">
    <source>
        <dbReference type="EMBL" id="ACI21633.1"/>
    </source>
</evidence>
<reference evidence="3" key="1">
    <citation type="submission" date="2008-08" db="EMBL/GenBank/DDBJ databases">
        <title>The complete genome sequence of Thermodesulfovibrio yellowstonii strain ATCC 51303 / DSM 11347 / YP87.</title>
        <authorList>
            <person name="Dodson R.J."/>
            <person name="Durkin A.S."/>
            <person name="Wu M."/>
            <person name="Eisen J."/>
            <person name="Sutton G."/>
        </authorList>
    </citation>
    <scope>NUCLEOTIDE SEQUENCE [LARGE SCALE GENOMIC DNA]</scope>
    <source>
        <strain evidence="3">ATCC 51303 / DSM 11347 / YP87</strain>
    </source>
</reference>